<organism evidence="1 2">
    <name type="scientific">Streptomyces sannanensis</name>
    <dbReference type="NCBI Taxonomy" id="285536"/>
    <lineage>
        <taxon>Bacteria</taxon>
        <taxon>Bacillati</taxon>
        <taxon>Actinomycetota</taxon>
        <taxon>Actinomycetes</taxon>
        <taxon>Kitasatosporales</taxon>
        <taxon>Streptomycetaceae</taxon>
        <taxon>Streptomyces</taxon>
    </lineage>
</organism>
<accession>A0ABP6SIZ0</accession>
<evidence type="ECO:0000313" key="1">
    <source>
        <dbReference type="EMBL" id="GAA3377530.1"/>
    </source>
</evidence>
<reference evidence="2" key="1">
    <citation type="journal article" date="2019" name="Int. J. Syst. Evol. Microbiol.">
        <title>The Global Catalogue of Microorganisms (GCM) 10K type strain sequencing project: providing services to taxonomists for standard genome sequencing and annotation.</title>
        <authorList>
            <consortium name="The Broad Institute Genomics Platform"/>
            <consortium name="The Broad Institute Genome Sequencing Center for Infectious Disease"/>
            <person name="Wu L."/>
            <person name="Ma J."/>
        </authorList>
    </citation>
    <scope>NUCLEOTIDE SEQUENCE [LARGE SCALE GENOMIC DNA]</scope>
    <source>
        <strain evidence="2">JCM 9651</strain>
    </source>
</reference>
<proteinExistence type="predicted"/>
<comment type="caution">
    <text evidence="1">The sequence shown here is derived from an EMBL/GenBank/DDBJ whole genome shotgun (WGS) entry which is preliminary data.</text>
</comment>
<protein>
    <submittedName>
        <fullName evidence="1">Uncharacterized protein</fullName>
    </submittedName>
</protein>
<dbReference type="EMBL" id="BAAAYL010000001">
    <property type="protein sequence ID" value="GAA3377530.1"/>
    <property type="molecule type" value="Genomic_DNA"/>
</dbReference>
<gene>
    <name evidence="1" type="ORF">GCM10020367_53550</name>
</gene>
<sequence>MRFQPAREWVQVDGSANRGEPPVTWACEQVDVRVRVPRQVGEVPHPQCLGDAQYHFEAWRLQLAVLDALHPRWGHPDESGEELAGHAAAFAEEYMRWPNAIGSAYGSGVASGDRTALPLSSQLDTVRLCLEALCGWGS</sequence>
<evidence type="ECO:0000313" key="2">
    <source>
        <dbReference type="Proteomes" id="UP001499990"/>
    </source>
</evidence>
<name>A0ABP6SIZ0_9ACTN</name>
<keyword evidence="2" id="KW-1185">Reference proteome</keyword>
<dbReference type="Proteomes" id="UP001499990">
    <property type="component" value="Unassembled WGS sequence"/>
</dbReference>